<proteinExistence type="predicted"/>
<evidence type="ECO:0000256" key="1">
    <source>
        <dbReference type="SAM" id="MobiDB-lite"/>
    </source>
</evidence>
<feature type="region of interest" description="Disordered" evidence="1">
    <location>
        <begin position="825"/>
        <end position="854"/>
    </location>
</feature>
<gene>
    <name evidence="2" type="ORF">CAEBREN_08901</name>
</gene>
<organism evidence="3">
    <name type="scientific">Caenorhabditis brenneri</name>
    <name type="common">Nematode worm</name>
    <dbReference type="NCBI Taxonomy" id="135651"/>
    <lineage>
        <taxon>Eukaryota</taxon>
        <taxon>Metazoa</taxon>
        <taxon>Ecdysozoa</taxon>
        <taxon>Nematoda</taxon>
        <taxon>Chromadorea</taxon>
        <taxon>Rhabditida</taxon>
        <taxon>Rhabditina</taxon>
        <taxon>Rhabditomorpha</taxon>
        <taxon>Rhabditoidea</taxon>
        <taxon>Rhabditidae</taxon>
        <taxon>Peloderinae</taxon>
        <taxon>Caenorhabditis</taxon>
    </lineage>
</organism>
<dbReference type="HOGENOM" id="CLU_334398_0_0_1"/>
<keyword evidence="3" id="KW-1185">Reference proteome</keyword>
<dbReference type="Proteomes" id="UP000008068">
    <property type="component" value="Unassembled WGS sequence"/>
</dbReference>
<dbReference type="EMBL" id="GL379874">
    <property type="protein sequence ID" value="EGT59006.1"/>
    <property type="molecule type" value="Genomic_DNA"/>
</dbReference>
<feature type="region of interest" description="Disordered" evidence="1">
    <location>
        <begin position="703"/>
        <end position="726"/>
    </location>
</feature>
<evidence type="ECO:0000313" key="3">
    <source>
        <dbReference type="Proteomes" id="UP000008068"/>
    </source>
</evidence>
<sequence>MNTQEKIKEMNLEHLLQTAVQMSTELDTKGTICRSWSETKRQRLKMEECTCREYSSNFDAIMERFKELKVEFRPEVMKEAVQKLISEFELVVNTELPNTKIILPTADEVSNGFDESIRNSRERIVLKGLRRTQQAEKNAQDKKKDCEKSKYKNCNKSITGKQYNVEVLRLDLWKKWIELNEMMLEGMELLESLKRWKNKVSNSIELLSSVLCQALKQSKFAADAKKQFEFVNRVWDSLKKMTFDWNLFTTQERNESAPHQVQATQKAVPHRFLVASMFQLPQTSTTSTQNLSPPLPVSTLNSSQTEVLSYSPRYQQIPAMMSPSFLPFYGMSIGSNESYQVPFFGNTIVPDVNVQTISQSSPTFWSMPMAPSPTYTFGQLPILRPSQNNTIHDAPKLKVGNHNVKAADEQYEGENEDLETLVKTASDMNHTLDRRGTIPDAKFCKKTKTAKRQKKAEWKEDELSLCKKYNINLEAIIHRFEELDAEFKPEVVQEGIERLFEKFLQVVRNHLPDFEVQLPKVEEFLEKFKATVTEARANINTKGSRRISQCEKNVEKSVTDLKRGDNKGIPRETKEKQYKADRLKLEVMQKWVKMNELMLEAFELREGLKKWKTTAREEIKEFLKTMYWTARIQGLDDTLKTKYALVNEIREVLEEISFDWDSFLQKPHQSNSTALAPVLTLSELHPMKEEVLEDVVEQKALIQQTNRNEVTSTPASTSVPPRNTPTPLSVHQPLQNFLEPPAVPVHIPNPPPVPFLNHQQTDAWLRSLYDAGNLYLMLPVWIPLRPNNHEVGANIRQNTPYEVPQFNTHLNANNQYMHLQNTQAQVNMPPHNNDDRYDAPPRGQLPTHWFPEHW</sequence>
<dbReference type="AlphaFoldDB" id="G0NF57"/>
<accession>G0NF57</accession>
<evidence type="ECO:0000313" key="2">
    <source>
        <dbReference type="EMBL" id="EGT59006.1"/>
    </source>
</evidence>
<name>G0NF57_CAEBE</name>
<dbReference type="InParanoid" id="G0NF57"/>
<protein>
    <submittedName>
        <fullName evidence="2">Uncharacterized protein</fullName>
    </submittedName>
</protein>
<reference evidence="3" key="1">
    <citation type="submission" date="2011-07" db="EMBL/GenBank/DDBJ databases">
        <authorList>
            <consortium name="Caenorhabditis brenneri Sequencing and Analysis Consortium"/>
            <person name="Wilson R.K."/>
        </authorList>
    </citation>
    <scope>NUCLEOTIDE SEQUENCE [LARGE SCALE GENOMIC DNA]</scope>
    <source>
        <strain evidence="3">PB2801</strain>
    </source>
</reference>